<dbReference type="AlphaFoldDB" id="A0A2U3NUI1"/>
<dbReference type="InterPro" id="IPR050952">
    <property type="entry name" value="TRIM-NHL_E3_ligases"/>
</dbReference>
<dbReference type="PANTHER" id="PTHR24104">
    <property type="entry name" value="E3 UBIQUITIN-PROTEIN LIGASE NHLRC1-RELATED"/>
    <property type="match status" value="1"/>
</dbReference>
<dbReference type="EMBL" id="FUFA01000004">
    <property type="protein sequence ID" value="SPM35159.1"/>
    <property type="molecule type" value="Genomic_DNA"/>
</dbReference>
<keyword evidence="2" id="KW-1185">Reference proteome</keyword>
<sequence length="361" mass="39064">VSSDAFLPNNIPPYEVVGDWADLSAVPGATSCWVHNAVVATDGGEIIGFHAGQLVAFDTAGRLLRVVDTGLTEGHGITLVREGDDEFIWVSDPGFVFSCGADDGDPDWAAMFGRGVHCRTRAPRVVKMSLDGTIHSELPVPQQDPAIRAGPMGPYCPCGCAVDEERFGGSGDVWVADGYGSGVVHRFDKQGNHRSTLTGEEVGQRLACPHAIFVDRRKTVPELYIADRVNTRVLVYDLDGRYLRTFGQQILNSPSDFAQWGDLLAVAELYGRVAVLDPGDNLLGYIGDDPTAEPGWPTRPGWPNALAGDGRTEVPHLPRSDRFNSPHSVTTDTVGNLYVSEWLLGGRYTKLSVERRVFGSS</sequence>
<organism evidence="1 2">
    <name type="scientific">Mycobacterium rhizamassiliense</name>
    <dbReference type="NCBI Taxonomy" id="1841860"/>
    <lineage>
        <taxon>Bacteria</taxon>
        <taxon>Bacillati</taxon>
        <taxon>Actinomycetota</taxon>
        <taxon>Actinomycetes</taxon>
        <taxon>Mycobacteriales</taxon>
        <taxon>Mycobacteriaceae</taxon>
        <taxon>Mycobacterium</taxon>
    </lineage>
</organism>
<dbReference type="Proteomes" id="UP000240988">
    <property type="component" value="Unassembled WGS sequence"/>
</dbReference>
<reference evidence="1 2" key="1">
    <citation type="submission" date="2017-01" db="EMBL/GenBank/DDBJ databases">
        <authorList>
            <consortium name="Urmite Genomes"/>
        </authorList>
    </citation>
    <scope>NUCLEOTIDE SEQUENCE [LARGE SCALE GENOMIC DNA]</scope>
    <source>
        <strain evidence="1 2">AB57</strain>
    </source>
</reference>
<feature type="non-terminal residue" evidence="1">
    <location>
        <position position="1"/>
    </location>
</feature>
<evidence type="ECO:0000313" key="2">
    <source>
        <dbReference type="Proteomes" id="UP000240988"/>
    </source>
</evidence>
<dbReference type="SUPFAM" id="SSF63825">
    <property type="entry name" value="YWTD domain"/>
    <property type="match status" value="1"/>
</dbReference>
<protein>
    <submittedName>
        <fullName evidence="1">NHL repeat family protein</fullName>
    </submittedName>
</protein>
<dbReference type="GO" id="GO:0008270">
    <property type="term" value="F:zinc ion binding"/>
    <property type="evidence" value="ECO:0007669"/>
    <property type="project" value="UniProtKB-KW"/>
</dbReference>
<name>A0A2U3NUI1_9MYCO</name>
<dbReference type="PANTHER" id="PTHR24104:SF25">
    <property type="entry name" value="PROTEIN LIN-41"/>
    <property type="match status" value="1"/>
</dbReference>
<evidence type="ECO:0000313" key="1">
    <source>
        <dbReference type="EMBL" id="SPM35159.1"/>
    </source>
</evidence>
<dbReference type="Gene3D" id="2.120.10.30">
    <property type="entry name" value="TolB, C-terminal domain"/>
    <property type="match status" value="1"/>
</dbReference>
<proteinExistence type="predicted"/>
<dbReference type="STRING" id="1841860.GCA_900157375_02983"/>
<dbReference type="InterPro" id="IPR011042">
    <property type="entry name" value="6-blade_b-propeller_TolB-like"/>
</dbReference>
<accession>A0A2U3NUI1</accession>
<gene>
    <name evidence="1" type="ORF">MRAB57_2980</name>
</gene>